<gene>
    <name evidence="2" type="ORF">UREG_07800</name>
</gene>
<dbReference type="EMBL" id="CH476619">
    <property type="protein sequence ID" value="EEP82935.1"/>
    <property type="molecule type" value="Genomic_DNA"/>
</dbReference>
<organism evidence="2 3">
    <name type="scientific">Uncinocarpus reesii (strain UAMH 1704)</name>
    <dbReference type="NCBI Taxonomy" id="336963"/>
    <lineage>
        <taxon>Eukaryota</taxon>
        <taxon>Fungi</taxon>
        <taxon>Dikarya</taxon>
        <taxon>Ascomycota</taxon>
        <taxon>Pezizomycotina</taxon>
        <taxon>Eurotiomycetes</taxon>
        <taxon>Eurotiomycetidae</taxon>
        <taxon>Onygenales</taxon>
        <taxon>Onygenaceae</taxon>
        <taxon>Uncinocarpus</taxon>
    </lineage>
</organism>
<dbReference type="VEuPathDB" id="FungiDB:UREG_07800"/>
<reference evidence="3" key="1">
    <citation type="journal article" date="2009" name="Genome Res.">
        <title>Comparative genomic analyses of the human fungal pathogens Coccidioides and their relatives.</title>
        <authorList>
            <person name="Sharpton T.J."/>
            <person name="Stajich J.E."/>
            <person name="Rounsley S.D."/>
            <person name="Gardner M.J."/>
            <person name="Wortman J.R."/>
            <person name="Jordar V.S."/>
            <person name="Maiti R."/>
            <person name="Kodira C.D."/>
            <person name="Neafsey D.E."/>
            <person name="Zeng Q."/>
            <person name="Hung C.-Y."/>
            <person name="McMahan C."/>
            <person name="Muszewska A."/>
            <person name="Grynberg M."/>
            <person name="Mandel M.A."/>
            <person name="Kellner E.M."/>
            <person name="Barker B.M."/>
            <person name="Galgiani J.N."/>
            <person name="Orbach M.J."/>
            <person name="Kirkland T.N."/>
            <person name="Cole G.T."/>
            <person name="Henn M.R."/>
            <person name="Birren B.W."/>
            <person name="Taylor J.W."/>
        </authorList>
    </citation>
    <scope>NUCLEOTIDE SEQUENCE [LARGE SCALE GENOMIC DNA]</scope>
    <source>
        <strain evidence="3">UAMH 1704</strain>
    </source>
</reference>
<name>C4K049_UNCRE</name>
<proteinExistence type="predicted"/>
<protein>
    <submittedName>
        <fullName evidence="2">Uncharacterized protein</fullName>
    </submittedName>
</protein>
<dbReference type="InParanoid" id="C4K049"/>
<accession>C4K049</accession>
<dbReference type="AlphaFoldDB" id="C4K049"/>
<evidence type="ECO:0000256" key="1">
    <source>
        <dbReference type="SAM" id="MobiDB-lite"/>
    </source>
</evidence>
<dbReference type="GeneID" id="8442327"/>
<evidence type="ECO:0000313" key="2">
    <source>
        <dbReference type="EMBL" id="EEP82935.1"/>
    </source>
</evidence>
<feature type="compositionally biased region" description="Low complexity" evidence="1">
    <location>
        <begin position="20"/>
        <end position="31"/>
    </location>
</feature>
<dbReference type="Proteomes" id="UP000002058">
    <property type="component" value="Unassembled WGS sequence"/>
</dbReference>
<sequence length="83" mass="9151">MAQKPNGYQLNCQRSRVATSRSSLAGLAARASNDDEGGVDEQRAMQANGHPVRFRMQRDGEFAECDTRSMESRLQKSGRSCEG</sequence>
<dbReference type="RefSeq" id="XP_002583027.1">
    <property type="nucleotide sequence ID" value="XM_002582981.1"/>
</dbReference>
<dbReference type="KEGG" id="ure:UREG_07800"/>
<keyword evidence="3" id="KW-1185">Reference proteome</keyword>
<feature type="region of interest" description="Disordered" evidence="1">
    <location>
        <begin position="1"/>
        <end position="39"/>
    </location>
</feature>
<feature type="compositionally biased region" description="Polar residues" evidence="1">
    <location>
        <begin position="1"/>
        <end position="19"/>
    </location>
</feature>
<dbReference type="HOGENOM" id="CLU_2544304_0_0_1"/>
<evidence type="ECO:0000313" key="3">
    <source>
        <dbReference type="Proteomes" id="UP000002058"/>
    </source>
</evidence>